<feature type="region of interest" description="Disordered" evidence="1">
    <location>
        <begin position="120"/>
        <end position="161"/>
    </location>
</feature>
<dbReference type="Proteomes" id="UP000702544">
    <property type="component" value="Unassembled WGS sequence"/>
</dbReference>
<feature type="transmembrane region" description="Helical" evidence="2">
    <location>
        <begin position="18"/>
        <end position="40"/>
    </location>
</feature>
<keyword evidence="2" id="KW-0812">Transmembrane</keyword>
<reference evidence="3 4" key="1">
    <citation type="submission" date="2020-01" db="EMBL/GenBank/DDBJ databases">
        <title>Genomes assembled from Gulf of Kutch pelagic sediment metagenomes.</title>
        <authorList>
            <person name="Chandrashekar M."/>
            <person name="Mahajan M.S."/>
            <person name="Dave K.J."/>
            <person name="Vatsa P."/>
            <person name="Nathani N.M."/>
        </authorList>
    </citation>
    <scope>NUCLEOTIDE SEQUENCE [LARGE SCALE GENOMIC DNA]</scope>
    <source>
        <strain evidence="3">KS3-K002</strain>
    </source>
</reference>
<accession>A0AAE5C8X5</accession>
<keyword evidence="2" id="KW-1133">Transmembrane helix</keyword>
<evidence type="ECO:0000256" key="1">
    <source>
        <dbReference type="SAM" id="MobiDB-lite"/>
    </source>
</evidence>
<proteinExistence type="predicted"/>
<gene>
    <name evidence="3" type="ORF">GWO12_07250</name>
</gene>
<name>A0AAE5C8X5_9BACT</name>
<dbReference type="EMBL" id="JAACAK010000049">
    <property type="protein sequence ID" value="NIR74896.1"/>
    <property type="molecule type" value="Genomic_DNA"/>
</dbReference>
<sequence>MQENEFELSEKKGAGRGMIVAFVIGLVIGVVGTLVAQPFLGRRLPEAVRGKYEVLQGPVSAKQLQDERLLLTVSTSAGAILATFKKQVEEINLLVEKGDTVALDVPGYQPFMENPDIIRVAKPDMPPATRGPAGSETEPTSRSQPAATEDSVPPDTVRTPE</sequence>
<dbReference type="AlphaFoldDB" id="A0AAE5C8X5"/>
<comment type="caution">
    <text evidence="3">The sequence shown here is derived from an EMBL/GenBank/DDBJ whole genome shotgun (WGS) entry which is preliminary data.</text>
</comment>
<organism evidence="3 4">
    <name type="scientific">Candidatus Kutchimonas denitrificans</name>
    <dbReference type="NCBI Taxonomy" id="3056748"/>
    <lineage>
        <taxon>Bacteria</taxon>
        <taxon>Pseudomonadati</taxon>
        <taxon>Gemmatimonadota</taxon>
        <taxon>Gemmatimonadia</taxon>
        <taxon>Candidatus Palauibacterales</taxon>
        <taxon>Candidatus Palauibacteraceae</taxon>
        <taxon>Candidatus Kutchimonas</taxon>
    </lineage>
</organism>
<evidence type="ECO:0000313" key="4">
    <source>
        <dbReference type="Proteomes" id="UP000702544"/>
    </source>
</evidence>
<feature type="compositionally biased region" description="Polar residues" evidence="1">
    <location>
        <begin position="137"/>
        <end position="146"/>
    </location>
</feature>
<protein>
    <submittedName>
        <fullName evidence="3">Uncharacterized protein</fullName>
    </submittedName>
</protein>
<evidence type="ECO:0000313" key="3">
    <source>
        <dbReference type="EMBL" id="NIR74896.1"/>
    </source>
</evidence>
<evidence type="ECO:0000256" key="2">
    <source>
        <dbReference type="SAM" id="Phobius"/>
    </source>
</evidence>
<keyword evidence="2" id="KW-0472">Membrane</keyword>